<dbReference type="RefSeq" id="WP_040071959.1">
    <property type="nucleotide sequence ID" value="NZ_JXDG01000082.1"/>
</dbReference>
<dbReference type="STRING" id="226910.UCMB321_5632"/>
<dbReference type="PATRIC" id="fig|226910.6.peg.5619"/>
<dbReference type="Pfam" id="PF20178">
    <property type="entry name" value="ToxA_N"/>
    <property type="match status" value="2"/>
</dbReference>
<evidence type="ECO:0000313" key="3">
    <source>
        <dbReference type="EMBL" id="KIH80512.1"/>
    </source>
</evidence>
<feature type="region of interest" description="Disordered" evidence="1">
    <location>
        <begin position="1"/>
        <end position="24"/>
    </location>
</feature>
<feature type="domain" description="Dermonecrotic toxin N-terminal" evidence="2">
    <location>
        <begin position="90"/>
        <end position="312"/>
    </location>
</feature>
<accession>A0A0C2I5W1</accession>
<evidence type="ECO:0000256" key="1">
    <source>
        <dbReference type="SAM" id="MobiDB-lite"/>
    </source>
</evidence>
<sequence length="1761" mass="197102">MNTRVEDPRREAAESANEDATAVLPAPDAALKRLAEKLSERLATSERPSLLLNRLQAALVRGLDSQHRLKRLFERAPQIGAVLKHLLTETFGHDPHRLLFTPPLRSGDGQTARTLAQVAMSLLRNPFLSLEPGHGVRLSLADEPDSVLRLDPEQVLGSLKALGLSSRIDNALRSYWHQPADDSNVSRRDRLIELHKLLFHDKALLAYGVDELSIAGFNMLMGLLDAPTPEARTLAGGRWARLAVSELVWPGKAQATVALSGALHLQDASRAERGRQVVFVPGMSAEFFEFASPAELQRGLAQLFNAPGNYRLWQLLALSERHQLFPQPDGPALAYHFQACAALAGDALAHSALSRLDTQLANEWAAALLLNTVCMLPGGLTDAGRLTPLQAVEAMQESRTALTRLPPLGTTLAHLLRRDELRRMFEITFGSLVADLPVRLRQGKVRQQERGLLKLLDEQDPGRDTPAYSELLARHKLWRQQAADVQGLLQNREGHFQSAFWSTRDQEGHDLPGQLFKRRSQGLLHEAQMQHQLGLIDQKELERVLDVLPPPLVEVRVANDTRIAAISLGPANSPWSLTGACVISTRQALADPRAGTSALLFVPGRLGGLQRFMSLDSLSQRLEITLRSPECDTLWPLIPRDQRGEARSWVRSRPVGEPIPIHYQSIETDALRQGLQQQVQDHLRVCRLIEGGLRPFSEIGDARSSLQMLAHELEENLGVPGHDARERALDKVAVLQLGAVQAQGLPGWLSAASRADRQQYARLLARYQKHVQALELKLERQLPDLDDFARGKIIERLKQDGFYPGLDIDKPLFDLPDSVERVWVGHPERTVAEAGPKTVVSEARTTYSLLRLALENLDPQAPWSKRRLQHGRVLDRAWQQRLTPGYLMSTISALDLGGHYDTLIQRAFYGVDDPRLEPLRAFDQALLYRLVRQRARMELFSARQQGLSDWAAEVFERALSAECATDLRNERLELELHFVTFAGRAFARARHVGNAVAIHDKVCARTLIYLPGAAHEQVLTEHTDLAAAQRALVDIGRAPQRVVDVVQRLAVGWEAEVIEGYPAERDPEAVRSRLLSPARDDGLPNDLMPLGADPIATVNSTFKVAKSWWTSEPEQPVPDPAALEKEVRREIAENPEHWLRLRKTQRCDLSLVLAHAFVLRAQQRARTLSNSARQLAQLREIREREQRSAYWLRVLSVVPVVSIAVNVHETAVALRRLHRSGDPHDAFELFKAAHMTLVDAVLTFYPMGKVGGAVSRPLRVGHGGWSRAALRTLDRRQSLSHKGAMALKTKVAAKPRPLLPGYEATITPDDAVALQGPTNAGSYVKNGVQFITDGSNRYEVYRPKGENALRLKKTAAQDNELVLYIHEPGEYLLRADAPEPQPGPSRAMWQPWTRPALPEAVGAPVLQLEWMTRRPALLSTDWKAWGLALENEQVLELSASRGMYVRRGAEHVRLLKLDDRYFELLPEGSRIHPDIVFLKRSVPLSTYAEADFKLWWRHLDEQPIPATFDQRRQAWTVRAPLFNEPLERTLAQPLEGMTPASLQRTISRLIERTDVEHTSVTATRMVALKRTQEAWSSRGVHLDVLLRELDAQSLGRTHFPIGRATGTTSFYRLDFDPPQAVDPRLFDTRGAARIAELASNSENAVIGVLRRHGFVVTEIPKSQSFNTVNLFCTHPGSDHLYYIMLKWTDKLSVPMTRYQGGPRQLTDGWFNRHFDLRPLGQRALLKPVKEALNQGRLVKIIAGLQRSGDTGLVTVFFARAQ</sequence>
<feature type="domain" description="Dermonecrotic toxin N-terminal" evidence="2">
    <location>
        <begin position="781"/>
        <end position="1040"/>
    </location>
</feature>
<comment type="caution">
    <text evidence="3">The sequence shown here is derived from an EMBL/GenBank/DDBJ whole genome shotgun (WGS) entry which is preliminary data.</text>
</comment>
<evidence type="ECO:0000313" key="4">
    <source>
        <dbReference type="EMBL" id="KIH80601.1"/>
    </source>
</evidence>
<name>A0A0C2I5W1_9PSED</name>
<protein>
    <recommendedName>
        <fullName evidence="2">Dermonecrotic toxin N-terminal domain-containing protein</fullName>
    </recommendedName>
</protein>
<feature type="compositionally biased region" description="Basic and acidic residues" evidence="1">
    <location>
        <begin position="1"/>
        <end position="13"/>
    </location>
</feature>
<reference evidence="3 5" key="1">
    <citation type="submission" date="2015-01" db="EMBL/GenBank/DDBJ databases">
        <title>Complete genome of Pseudomonas batumici UCM B-321 producer of the batumin antibiotic with strong antistaphilococcal and potential anticancer activity.</title>
        <authorList>
            <person name="Klochko V.V."/>
            <person name="Zelena L.B."/>
            <person name="Elena K.A."/>
            <person name="Reva O.N."/>
        </authorList>
    </citation>
    <scope>NUCLEOTIDE SEQUENCE [LARGE SCALE GENOMIC DNA]</scope>
    <source>
        <strain evidence="3 5">UCM B-321</strain>
    </source>
</reference>
<dbReference type="Proteomes" id="UP000031535">
    <property type="component" value="Unassembled WGS sequence"/>
</dbReference>
<dbReference type="EMBL" id="JXDG01000082">
    <property type="protein sequence ID" value="KIH80601.1"/>
    <property type="molecule type" value="Genomic_DNA"/>
</dbReference>
<dbReference type="EMBL" id="JXDG01000112">
    <property type="protein sequence ID" value="KIH80512.1"/>
    <property type="molecule type" value="Genomic_DNA"/>
</dbReference>
<dbReference type="OrthoDB" id="7033233at2"/>
<keyword evidence="5" id="KW-1185">Reference proteome</keyword>
<organism evidence="3 5">
    <name type="scientific">Pseudomonas batumici</name>
    <dbReference type="NCBI Taxonomy" id="226910"/>
    <lineage>
        <taxon>Bacteria</taxon>
        <taxon>Pseudomonadati</taxon>
        <taxon>Pseudomonadota</taxon>
        <taxon>Gammaproteobacteria</taxon>
        <taxon>Pseudomonadales</taxon>
        <taxon>Pseudomonadaceae</taxon>
        <taxon>Pseudomonas</taxon>
    </lineage>
</organism>
<evidence type="ECO:0000259" key="2">
    <source>
        <dbReference type="Pfam" id="PF20178"/>
    </source>
</evidence>
<proteinExistence type="predicted"/>
<evidence type="ECO:0000313" key="5">
    <source>
        <dbReference type="Proteomes" id="UP000031535"/>
    </source>
</evidence>
<gene>
    <name evidence="4" type="ORF">UCMB321_5632</name>
    <name evidence="3" type="ORF">UCMB321_5721</name>
</gene>
<dbReference type="InterPro" id="IPR046673">
    <property type="entry name" value="ToxA_N"/>
</dbReference>